<evidence type="ECO:0000256" key="1">
    <source>
        <dbReference type="SAM" id="MobiDB-lite"/>
    </source>
</evidence>
<gene>
    <name evidence="4" type="primary">LOC120260068</name>
</gene>
<dbReference type="Pfam" id="PF14111">
    <property type="entry name" value="DUF4283"/>
    <property type="match status" value="1"/>
</dbReference>
<dbReference type="Proteomes" id="UP001515500">
    <property type="component" value="Chromosome 5"/>
</dbReference>
<feature type="domain" description="DUF4283" evidence="2">
    <location>
        <begin position="29"/>
        <end position="110"/>
    </location>
</feature>
<evidence type="ECO:0000259" key="2">
    <source>
        <dbReference type="Pfam" id="PF14111"/>
    </source>
</evidence>
<dbReference type="InterPro" id="IPR040256">
    <property type="entry name" value="At4g02000-like"/>
</dbReference>
<evidence type="ECO:0000313" key="3">
    <source>
        <dbReference type="Proteomes" id="UP001515500"/>
    </source>
</evidence>
<accession>A0AB40B838</accession>
<feature type="region of interest" description="Disordered" evidence="1">
    <location>
        <begin position="240"/>
        <end position="401"/>
    </location>
</feature>
<evidence type="ECO:0000313" key="4">
    <source>
        <dbReference type="RefSeq" id="XP_039123445.1"/>
    </source>
</evidence>
<dbReference type="PANTHER" id="PTHR31286:SF180">
    <property type="entry name" value="OS10G0362600 PROTEIN"/>
    <property type="match status" value="1"/>
</dbReference>
<reference evidence="4" key="1">
    <citation type="submission" date="2025-08" db="UniProtKB">
        <authorList>
            <consortium name="RefSeq"/>
        </authorList>
    </citation>
    <scope>IDENTIFICATION</scope>
</reference>
<dbReference type="GeneID" id="120260068"/>
<dbReference type="AlphaFoldDB" id="A0AB40B838"/>
<feature type="compositionally biased region" description="Polar residues" evidence="1">
    <location>
        <begin position="383"/>
        <end position="392"/>
    </location>
</feature>
<feature type="compositionally biased region" description="Basic residues" evidence="1">
    <location>
        <begin position="278"/>
        <end position="292"/>
    </location>
</feature>
<dbReference type="RefSeq" id="XP_039123445.1">
    <property type="nucleotide sequence ID" value="XM_039267511.1"/>
</dbReference>
<protein>
    <submittedName>
        <fullName evidence="4">Uncharacterized protein LOC120260068</fullName>
    </submittedName>
</protein>
<feature type="compositionally biased region" description="Polar residues" evidence="1">
    <location>
        <begin position="320"/>
        <end position="333"/>
    </location>
</feature>
<organism evidence="3 4">
    <name type="scientific">Dioscorea cayennensis subsp. rotundata</name>
    <name type="common">White Guinea yam</name>
    <name type="synonym">Dioscorea rotundata</name>
    <dbReference type="NCBI Taxonomy" id="55577"/>
    <lineage>
        <taxon>Eukaryota</taxon>
        <taxon>Viridiplantae</taxon>
        <taxon>Streptophyta</taxon>
        <taxon>Embryophyta</taxon>
        <taxon>Tracheophyta</taxon>
        <taxon>Spermatophyta</taxon>
        <taxon>Magnoliopsida</taxon>
        <taxon>Liliopsida</taxon>
        <taxon>Dioscoreales</taxon>
        <taxon>Dioscoreaceae</taxon>
        <taxon>Dioscorea</taxon>
    </lineage>
</organism>
<keyword evidence="3" id="KW-1185">Reference proteome</keyword>
<dbReference type="PANTHER" id="PTHR31286">
    <property type="entry name" value="GLYCINE-RICH CELL WALL STRUCTURAL PROTEIN 1.8-LIKE"/>
    <property type="match status" value="1"/>
</dbReference>
<dbReference type="InterPro" id="IPR025558">
    <property type="entry name" value="DUF4283"/>
</dbReference>
<name>A0AB40B838_DIOCR</name>
<feature type="compositionally biased region" description="Low complexity" evidence="1">
    <location>
        <begin position="353"/>
        <end position="365"/>
    </location>
</feature>
<proteinExistence type="predicted"/>
<sequence length="401" mass="43920">MVCFLNKLKENTSDFVKLDSDALDRARLRFQYSLFGKFFGKPPAFEQVKNILLKKWENIGEILISDLPNGFILLRCPNQTVLQRLLSEGPWTINGIILQLSPWRQFFEPTFTKLMTAAIWIQLHNLPIEFWSGDTLETITGHLGKLLKVDELTLSLTRTKYARVCIELDLSKPLSKGFWLGDDLHRKEVRQEHSPLVAEAGAGGICVSSLPANVSEAPVNSSSSVVDSDFGPWLLVSCRRGPSRSRGGSARTPTVAEGSAAATRQDVQSSRGASVHCLRGRMRGGASGRRHNSNATLHVPPSMVASDPLVRPDTAPLPVTLSQASGDSESHSPNVHRDSPPPPVISHTHSEKTPPITQPQIPYPKISVTLDRRHRSPPPVLLSSITESSILNGANPIPSTP</sequence>